<feature type="region of interest" description="Disordered" evidence="1">
    <location>
        <begin position="967"/>
        <end position="1277"/>
    </location>
</feature>
<dbReference type="STRING" id="946122.A0A0C2X997"/>
<organism evidence="2 3">
    <name type="scientific">Amanita muscaria (strain Koide BX008)</name>
    <dbReference type="NCBI Taxonomy" id="946122"/>
    <lineage>
        <taxon>Eukaryota</taxon>
        <taxon>Fungi</taxon>
        <taxon>Dikarya</taxon>
        <taxon>Basidiomycota</taxon>
        <taxon>Agaricomycotina</taxon>
        <taxon>Agaricomycetes</taxon>
        <taxon>Agaricomycetidae</taxon>
        <taxon>Agaricales</taxon>
        <taxon>Pluteineae</taxon>
        <taxon>Amanitaceae</taxon>
        <taxon>Amanita</taxon>
    </lineage>
</organism>
<dbReference type="AlphaFoldDB" id="A0A0C2X997"/>
<feature type="region of interest" description="Disordered" evidence="1">
    <location>
        <begin position="792"/>
        <end position="943"/>
    </location>
</feature>
<dbReference type="EMBL" id="KN818239">
    <property type="protein sequence ID" value="KIL65891.1"/>
    <property type="molecule type" value="Genomic_DNA"/>
</dbReference>
<feature type="compositionally biased region" description="Basic and acidic residues" evidence="1">
    <location>
        <begin position="1135"/>
        <end position="1147"/>
    </location>
</feature>
<feature type="compositionally biased region" description="Basic and acidic residues" evidence="1">
    <location>
        <begin position="534"/>
        <end position="546"/>
    </location>
</feature>
<dbReference type="InParanoid" id="A0A0C2X997"/>
<dbReference type="HOGENOM" id="CLU_263420_0_0_1"/>
<feature type="region of interest" description="Disordered" evidence="1">
    <location>
        <begin position="604"/>
        <end position="743"/>
    </location>
</feature>
<feature type="compositionally biased region" description="Polar residues" evidence="1">
    <location>
        <begin position="1182"/>
        <end position="1199"/>
    </location>
</feature>
<evidence type="ECO:0000256" key="1">
    <source>
        <dbReference type="SAM" id="MobiDB-lite"/>
    </source>
</evidence>
<feature type="compositionally biased region" description="Polar residues" evidence="1">
    <location>
        <begin position="651"/>
        <end position="661"/>
    </location>
</feature>
<feature type="region of interest" description="Disordered" evidence="1">
    <location>
        <begin position="1"/>
        <end position="70"/>
    </location>
</feature>
<sequence length="1277" mass="138066">MPPLLDSDQSSSSTTVSPSFSSFQFSTIGKEPDLLKRISAPEPNQDYQDDSTPFPSPSHSPALEHSQVTSSKLSLFQMLTNGNDSETNTVSQTIGNAPKTSSAFDPGYAALFSANVRRVQPLSILAMERRPRSPSDMDMSSAGTTPRIARSLSLTQPAPTDGAVGLITDNTRFTSVDLLNGLELAYPATECRLSASQEPLDSDSRLSMDADTTPDQRFFTRLANLIAYLESKSLQQSKVLVAIASLERDFQLVASQTSLALQNANRAEAAAEKSLSIAKDAVAVAQQSVAAANVVNTGVENALAALTHLRQCYADEHAANEHDRANLLCKMTSLKRDMVSSPSQASSCNTDADPPGLGSDLLHILSTEAMKLVRERDPGAKKRKRKSDKMDPSSTCDLTSRPSKEARHEHPTLFCDRTVESEAEAAREAWIQEAERRSAVPPDSAQRTAHEQTEKEATTRGREEDNHGQAARSGSTQGQLVNEDVDMSSDKLDAPLVEGSEENSEESLEMRARWEREVVEHKLEIARFQMQERELQEKKDKQKEVDGMAMTVGEQTEKSAPLRTRPPPTFVPATTTGAKTLERNAQQTAQLKPGLSDSSRMKVVKRLALEKQKASPATGQGSSLAPSAAQTISQPNVLQEAPRSVADTGRSDFQGQGQTRNDGVAGKEQEQGEKGREIEDRVTGAKPRGRGTPITRGSVDAKDASKLSIGNVTAQKTLVAPKTATSPQRGKTSVPQNSASMTTANVPISPDLLLHPLNPWFPALPLNDLPSQPLQPRNKDTRQASLPPIACIAEPDQAESNNAIKRPSSSRTPPKRKQGAKKAAKPRQNASNIQGLNAQPSSTEPDPRKKDTASNAPAVPPLTLASSDGFPKSEVISPTLPSFDQRTPAHEAQNPPSSFAVQPVTTAPQQNEHIDSSAPMSVPQPSHQVSSGSEPPSETVERGLRVELTNALQPLPVNGQVVAAAERVSKPPSKTTLGSPGQTGNASAFLKTPHGGHREIFGSAASSKPPSRSGLVDHNVSGKAPLPTNDQEVVHDHRGEVPPSLHATPVDSSFGAPAASVNMHTARSSMPEFPPANVSTSLHSSQTPSPSTDISIQDILRELDAPKPACPEARLFRSRSRSRSRLSSPPPIANRKRDWNAMERDHWSPGQEARGRRLRTTQMPPPPPPRSRSPIQHVPLSQRLSESANPHVGRSTSYSYRRKPDTYRPDESPPYDNTDRPRNQSKPLLDRFTPRTDPSRRQGHNEFVPPKRSRVAPPPSNSREGRGGALTLQERIS</sequence>
<feature type="compositionally biased region" description="Polar residues" evidence="1">
    <location>
        <begin position="723"/>
        <end position="743"/>
    </location>
</feature>
<evidence type="ECO:0000313" key="2">
    <source>
        <dbReference type="EMBL" id="KIL65891.1"/>
    </source>
</evidence>
<reference evidence="2 3" key="1">
    <citation type="submission" date="2014-04" db="EMBL/GenBank/DDBJ databases">
        <title>Evolutionary Origins and Diversification of the Mycorrhizal Mutualists.</title>
        <authorList>
            <consortium name="DOE Joint Genome Institute"/>
            <consortium name="Mycorrhizal Genomics Consortium"/>
            <person name="Kohler A."/>
            <person name="Kuo A."/>
            <person name="Nagy L.G."/>
            <person name="Floudas D."/>
            <person name="Copeland A."/>
            <person name="Barry K.W."/>
            <person name="Cichocki N."/>
            <person name="Veneault-Fourrey C."/>
            <person name="LaButti K."/>
            <person name="Lindquist E.A."/>
            <person name="Lipzen A."/>
            <person name="Lundell T."/>
            <person name="Morin E."/>
            <person name="Murat C."/>
            <person name="Riley R."/>
            <person name="Ohm R."/>
            <person name="Sun H."/>
            <person name="Tunlid A."/>
            <person name="Henrissat B."/>
            <person name="Grigoriev I.V."/>
            <person name="Hibbett D.S."/>
            <person name="Martin F."/>
        </authorList>
    </citation>
    <scope>NUCLEOTIDE SEQUENCE [LARGE SCALE GENOMIC DNA]</scope>
    <source>
        <strain evidence="2 3">Koide BX008</strain>
    </source>
</reference>
<feature type="compositionally biased region" description="Polar residues" evidence="1">
    <location>
        <begin position="392"/>
        <end position="401"/>
    </location>
</feature>
<feature type="compositionally biased region" description="Basic and acidic residues" evidence="1">
    <location>
        <begin position="402"/>
        <end position="418"/>
    </location>
</feature>
<keyword evidence="3" id="KW-1185">Reference proteome</keyword>
<accession>A0A0C2X997</accession>
<feature type="compositionally biased region" description="Polar residues" evidence="1">
    <location>
        <begin position="828"/>
        <end position="844"/>
    </location>
</feature>
<proteinExistence type="predicted"/>
<feature type="compositionally biased region" description="Basic and acidic residues" evidence="1">
    <location>
        <begin position="448"/>
        <end position="467"/>
    </location>
</feature>
<feature type="region of interest" description="Disordered" evidence="1">
    <location>
        <begin position="534"/>
        <end position="575"/>
    </location>
</feature>
<dbReference type="Proteomes" id="UP000054549">
    <property type="component" value="Unassembled WGS sequence"/>
</dbReference>
<dbReference type="OrthoDB" id="3068743at2759"/>
<gene>
    <name evidence="2" type="ORF">M378DRAFT_161525</name>
</gene>
<protein>
    <submittedName>
        <fullName evidence="2">Uncharacterized protein</fullName>
    </submittedName>
</protein>
<feature type="compositionally biased region" description="Polar residues" evidence="1">
    <location>
        <begin position="798"/>
        <end position="812"/>
    </location>
</feature>
<feature type="compositionally biased region" description="Polar residues" evidence="1">
    <location>
        <begin position="50"/>
        <end position="59"/>
    </location>
</feature>
<feature type="compositionally biased region" description="Polar residues" evidence="1">
    <location>
        <begin position="1077"/>
        <end position="1095"/>
    </location>
</feature>
<feature type="compositionally biased region" description="Low complexity" evidence="1">
    <location>
        <begin position="1"/>
        <end position="27"/>
    </location>
</feature>
<feature type="region of interest" description="Disordered" evidence="1">
    <location>
        <begin position="371"/>
        <end position="418"/>
    </location>
</feature>
<feature type="compositionally biased region" description="Polar residues" evidence="1">
    <location>
        <begin position="894"/>
        <end position="911"/>
    </location>
</feature>
<feature type="compositionally biased region" description="Basic and acidic residues" evidence="1">
    <location>
        <begin position="371"/>
        <end position="380"/>
    </location>
</feature>
<feature type="region of interest" description="Disordered" evidence="1">
    <location>
        <begin position="433"/>
        <end position="509"/>
    </location>
</feature>
<feature type="compositionally biased region" description="Basic and acidic residues" evidence="1">
    <location>
        <begin position="665"/>
        <end position="683"/>
    </location>
</feature>
<name>A0A0C2X997_AMAMK</name>
<evidence type="ECO:0000313" key="3">
    <source>
        <dbReference type="Proteomes" id="UP000054549"/>
    </source>
</evidence>
<feature type="compositionally biased region" description="Polar residues" evidence="1">
    <location>
        <begin position="923"/>
        <end position="936"/>
    </location>
</feature>
<feature type="compositionally biased region" description="Polar residues" evidence="1">
    <location>
        <begin position="972"/>
        <end position="986"/>
    </location>
</feature>
<feature type="compositionally biased region" description="Polar residues" evidence="1">
    <location>
        <begin position="615"/>
        <end position="637"/>
    </location>
</feature>
<feature type="compositionally biased region" description="Basic residues" evidence="1">
    <location>
        <begin position="813"/>
        <end position="825"/>
    </location>
</feature>
<feature type="compositionally biased region" description="Basic and acidic residues" evidence="1">
    <location>
        <begin position="1202"/>
        <end position="1244"/>
    </location>
</feature>